<dbReference type="Proteomes" id="UP000318582">
    <property type="component" value="Unassembled WGS sequence"/>
</dbReference>
<protein>
    <submittedName>
        <fullName evidence="2">Uncharacterized protein</fullName>
    </submittedName>
</protein>
<feature type="transmembrane region" description="Helical" evidence="1">
    <location>
        <begin position="227"/>
        <end position="244"/>
    </location>
</feature>
<reference evidence="2 3" key="1">
    <citation type="journal article" date="2019" name="Sci. Rep.">
        <title>Comparative genomics of chytrid fungi reveal insights into the obligate biotrophic and pathogenic lifestyle of Synchytrium endobioticum.</title>
        <authorList>
            <person name="van de Vossenberg B.T.L.H."/>
            <person name="Warris S."/>
            <person name="Nguyen H.D.T."/>
            <person name="van Gent-Pelzer M.P.E."/>
            <person name="Joly D.L."/>
            <person name="van de Geest H.C."/>
            <person name="Bonants P.J.M."/>
            <person name="Smith D.S."/>
            <person name="Levesque C.A."/>
            <person name="van der Lee T.A.J."/>
        </authorList>
    </citation>
    <scope>NUCLEOTIDE SEQUENCE [LARGE SCALE GENOMIC DNA]</scope>
    <source>
        <strain evidence="2 3">CBS 809.83</strain>
    </source>
</reference>
<evidence type="ECO:0000256" key="1">
    <source>
        <dbReference type="SAM" id="Phobius"/>
    </source>
</evidence>
<dbReference type="PANTHER" id="PTHR33802">
    <property type="entry name" value="SI:CH211-161H7.5-RELATED"/>
    <property type="match status" value="1"/>
</dbReference>
<feature type="transmembrane region" description="Helical" evidence="1">
    <location>
        <begin position="104"/>
        <end position="127"/>
    </location>
</feature>
<feature type="transmembrane region" description="Helical" evidence="1">
    <location>
        <begin position="7"/>
        <end position="27"/>
    </location>
</feature>
<keyword evidence="1" id="KW-0812">Transmembrane</keyword>
<evidence type="ECO:0000313" key="3">
    <source>
        <dbReference type="Proteomes" id="UP000318582"/>
    </source>
</evidence>
<feature type="transmembrane region" description="Helical" evidence="1">
    <location>
        <begin position="47"/>
        <end position="66"/>
    </location>
</feature>
<keyword evidence="1" id="KW-1133">Transmembrane helix</keyword>
<dbReference type="AlphaFoldDB" id="A0A507DU72"/>
<feature type="transmembrane region" description="Helical" evidence="1">
    <location>
        <begin position="139"/>
        <end position="164"/>
    </location>
</feature>
<sequence length="269" mass="29401">MTHPTLLRIGNTLAFIFFFSSSIYSVVGPDAKEIGYGGHPTYLTPAPFAFAIWGLIHALFFGFVVWQWFAATDESDDIVVNGYSSWFILAGLLTSLWANSWESGHLIISLVILLFASASITMIYHNLQSRPAKTAVEHLFVHAPISLLHGWLVFIVWVNVLAIFTTVHDPAHPSVIQRIVVFLILAKLTLTAMAYTEVKNTKSGDIAGAFAIVWALLGVAAQQESKLIMISALTMAGVATVYAFKPQFIKKNVTAGERQPLLGAPGNQV</sequence>
<organism evidence="2 3">
    <name type="scientific">Powellomyces hirtus</name>
    <dbReference type="NCBI Taxonomy" id="109895"/>
    <lineage>
        <taxon>Eukaryota</taxon>
        <taxon>Fungi</taxon>
        <taxon>Fungi incertae sedis</taxon>
        <taxon>Chytridiomycota</taxon>
        <taxon>Chytridiomycota incertae sedis</taxon>
        <taxon>Chytridiomycetes</taxon>
        <taxon>Spizellomycetales</taxon>
        <taxon>Powellomycetaceae</taxon>
        <taxon>Powellomyces</taxon>
    </lineage>
</organism>
<feature type="transmembrane region" description="Helical" evidence="1">
    <location>
        <begin position="78"/>
        <end position="98"/>
    </location>
</feature>
<dbReference type="PANTHER" id="PTHR33802:SF1">
    <property type="entry name" value="XK-RELATED PROTEIN"/>
    <property type="match status" value="1"/>
</dbReference>
<keyword evidence="3" id="KW-1185">Reference proteome</keyword>
<proteinExistence type="predicted"/>
<comment type="caution">
    <text evidence="2">The sequence shown here is derived from an EMBL/GenBank/DDBJ whole genome shotgun (WGS) entry which is preliminary data.</text>
</comment>
<dbReference type="EMBL" id="QEAQ01000117">
    <property type="protein sequence ID" value="TPX55273.1"/>
    <property type="molecule type" value="Genomic_DNA"/>
</dbReference>
<evidence type="ECO:0000313" key="2">
    <source>
        <dbReference type="EMBL" id="TPX55273.1"/>
    </source>
</evidence>
<gene>
    <name evidence="2" type="ORF">PhCBS80983_g05449</name>
</gene>
<keyword evidence="1" id="KW-0472">Membrane</keyword>
<feature type="transmembrane region" description="Helical" evidence="1">
    <location>
        <begin position="203"/>
        <end position="221"/>
    </location>
</feature>
<accession>A0A507DU72</accession>
<feature type="transmembrane region" description="Helical" evidence="1">
    <location>
        <begin position="176"/>
        <end position="196"/>
    </location>
</feature>
<name>A0A507DU72_9FUNG</name>
<dbReference type="STRING" id="109895.A0A507DU72"/>